<dbReference type="RefSeq" id="WP_095999418.1">
    <property type="nucleotide sequence ID" value="NZ_NSLI01000005.1"/>
</dbReference>
<dbReference type="Proteomes" id="UP000218151">
    <property type="component" value="Unassembled WGS sequence"/>
</dbReference>
<evidence type="ECO:0000259" key="1">
    <source>
        <dbReference type="Pfam" id="PF12102"/>
    </source>
</evidence>
<accession>A0A2A2SBS6</accession>
<organism evidence="2 3">
    <name type="scientific">Sphingomonas lenta</name>
    <dbReference type="NCBI Taxonomy" id="1141887"/>
    <lineage>
        <taxon>Bacteria</taxon>
        <taxon>Pseudomonadati</taxon>
        <taxon>Pseudomonadota</taxon>
        <taxon>Alphaproteobacteria</taxon>
        <taxon>Sphingomonadales</taxon>
        <taxon>Sphingomonadaceae</taxon>
        <taxon>Sphingomonas</taxon>
    </lineage>
</organism>
<dbReference type="Gene3D" id="3.30.920.90">
    <property type="match status" value="1"/>
</dbReference>
<dbReference type="InterPro" id="IPR021961">
    <property type="entry name" value="McrB_DNA-bd"/>
</dbReference>
<reference evidence="3" key="1">
    <citation type="submission" date="2017-09" db="EMBL/GenBank/DDBJ databases">
        <authorList>
            <person name="Feng G."/>
            <person name="Zhu H."/>
        </authorList>
    </citation>
    <scope>NUCLEOTIDE SEQUENCE [LARGE SCALE GENOMIC DNA]</scope>
    <source>
        <strain evidence="3">1PNM-20</strain>
    </source>
</reference>
<proteinExistence type="predicted"/>
<gene>
    <name evidence="2" type="ORF">CKY28_16190</name>
</gene>
<evidence type="ECO:0000313" key="2">
    <source>
        <dbReference type="EMBL" id="PAX06673.1"/>
    </source>
</evidence>
<sequence length="364" mass="39553">MRELLQEVLTLQSDFSSQNTPAMQVRGNLIRNVIPEELRRWRAVQPQALLPFRGRLNVQGRDGTGLKTFVPWVRIRSPEMSPSAQSGWYVVYLFRQDGTGVALCVSHGSTRFDGREFKPRTAEEAASLMAWGRALIRSQAFNFGMVEGVDLGSAATLSKAYESTTAFSKTYAANAVPDDATLAREAERAVALIAELYRAQELGRAPDAPPPELIEADNAVSTVSRPGSTRQSSKGQGFGLSAPERKAVEAHAMSLAAAWLAANGFTAIRDVHAAYSCDYLATRNGVEHHVEVKGTTSPYGKVILTANEVELHRRTHPTNLLIVVHGIDLIDARTKATGGEVTVLDPLVIENCTLTPLSFACLLP</sequence>
<feature type="domain" description="Type IV methyl-directed restriction enzyme EcoKMcrB subunit DNA-binding" evidence="1">
    <location>
        <begin position="24"/>
        <end position="194"/>
    </location>
</feature>
<name>A0A2A2SBS6_9SPHN</name>
<protein>
    <recommendedName>
        <fullName evidence="1">Type IV methyl-directed restriction enzyme EcoKMcrB subunit DNA-binding domain-containing protein</fullName>
    </recommendedName>
</protein>
<dbReference type="EMBL" id="NSLI01000005">
    <property type="protein sequence ID" value="PAX06673.1"/>
    <property type="molecule type" value="Genomic_DNA"/>
</dbReference>
<comment type="caution">
    <text evidence="2">The sequence shown here is derived from an EMBL/GenBank/DDBJ whole genome shotgun (WGS) entry which is preliminary data.</text>
</comment>
<evidence type="ECO:0000313" key="3">
    <source>
        <dbReference type="Proteomes" id="UP000218151"/>
    </source>
</evidence>
<dbReference type="OrthoDB" id="9802640at2"/>
<keyword evidence="3" id="KW-1185">Reference proteome</keyword>
<dbReference type="Pfam" id="PF12102">
    <property type="entry name" value="MrcB_N"/>
    <property type="match status" value="1"/>
</dbReference>
<dbReference type="AlphaFoldDB" id="A0A2A2SBS6"/>